<dbReference type="InterPro" id="IPR011050">
    <property type="entry name" value="Pectin_lyase_fold/virulence"/>
</dbReference>
<organism evidence="1 2">
    <name type="scientific">Myxococcus landrumensis</name>
    <dbReference type="NCBI Taxonomy" id="2813577"/>
    <lineage>
        <taxon>Bacteria</taxon>
        <taxon>Pseudomonadati</taxon>
        <taxon>Myxococcota</taxon>
        <taxon>Myxococcia</taxon>
        <taxon>Myxococcales</taxon>
        <taxon>Cystobacterineae</taxon>
        <taxon>Myxococcaceae</taxon>
        <taxon>Myxococcus</taxon>
    </lineage>
</organism>
<protein>
    <submittedName>
        <fullName evidence="1">Right-handed parallel beta-helix repeat-containing protein</fullName>
    </submittedName>
</protein>
<dbReference type="Proteomes" id="UP000663090">
    <property type="component" value="Chromosome"/>
</dbReference>
<evidence type="ECO:0000313" key="2">
    <source>
        <dbReference type="Proteomes" id="UP000663090"/>
    </source>
</evidence>
<reference evidence="1 2" key="1">
    <citation type="submission" date="2021-02" db="EMBL/GenBank/DDBJ databases">
        <title>De Novo genome assembly of isolated myxobacteria.</title>
        <authorList>
            <person name="Stevens D.C."/>
        </authorList>
    </citation>
    <scope>NUCLEOTIDE SEQUENCE [LARGE SCALE GENOMIC DNA]</scope>
    <source>
        <strain evidence="1 2">SCHIC003</strain>
    </source>
</reference>
<sequence length="358" mass="37078">MVLLLPLPALAAQVPVQCNNTTNDDETLNAAVAASAVGDELVISGPCLINSTIRLRGQRAYRGGEPSGTVIRQANGANLAALMASDTWLDAQTYTGDPVSVKNLTLEGNASNNPGKATDGLVLMSWNSTAENLRINHMRGSGIRLTNTNSAGTAIVNTQVNGRIVHNFISDSGLHGVYVQDSGNSVTDWDLIDNWIADSGESAIRMENAAGWKVRGNHLYGVGQSALVVRRMFGTTIADNYVEGFGEGATAGTWAGIDVTVQGDAASVISDNKIFNFGGEPNAASRYHYLSIGQVNYGTGFVSVTGNAIRGIGGATSRGLSYEKGGGTSLTVTSTGNLVTGVGTSRHVGTGVTVTAGQ</sequence>
<dbReference type="SMART" id="SM00710">
    <property type="entry name" value="PbH1"/>
    <property type="match status" value="6"/>
</dbReference>
<dbReference type="RefSeq" id="WP_206719697.1">
    <property type="nucleotide sequence ID" value="NZ_CP071091.1"/>
</dbReference>
<name>A0ABX7NL28_9BACT</name>
<keyword evidence="2" id="KW-1185">Reference proteome</keyword>
<evidence type="ECO:0000313" key="1">
    <source>
        <dbReference type="EMBL" id="QSQ18091.1"/>
    </source>
</evidence>
<accession>A0ABX7NL28</accession>
<dbReference type="SUPFAM" id="SSF51126">
    <property type="entry name" value="Pectin lyase-like"/>
    <property type="match status" value="1"/>
</dbReference>
<dbReference type="InterPro" id="IPR012334">
    <property type="entry name" value="Pectin_lyas_fold"/>
</dbReference>
<dbReference type="InterPro" id="IPR006626">
    <property type="entry name" value="PbH1"/>
</dbReference>
<proteinExistence type="predicted"/>
<dbReference type="Gene3D" id="2.160.20.10">
    <property type="entry name" value="Single-stranded right-handed beta-helix, Pectin lyase-like"/>
    <property type="match status" value="1"/>
</dbReference>
<gene>
    <name evidence="1" type="ORF">JY572_00955</name>
</gene>
<dbReference type="EMBL" id="CP071091">
    <property type="protein sequence ID" value="QSQ18091.1"/>
    <property type="molecule type" value="Genomic_DNA"/>
</dbReference>